<protein>
    <recommendedName>
        <fullName evidence="4">FLYWCH-type domain-containing protein</fullName>
    </recommendedName>
</protein>
<dbReference type="AlphaFoldDB" id="A0AAD9P4V7"/>
<accession>A0AAD9P4V7</accession>
<comment type="caution">
    <text evidence="5">The sequence shown here is derived from an EMBL/GenBank/DDBJ whole genome shotgun (WGS) entry which is preliminary data.</text>
</comment>
<proteinExistence type="predicted"/>
<dbReference type="Pfam" id="PF04500">
    <property type="entry name" value="FLYWCH"/>
    <property type="match status" value="1"/>
</dbReference>
<evidence type="ECO:0000256" key="3">
    <source>
        <dbReference type="ARBA" id="ARBA00022833"/>
    </source>
</evidence>
<dbReference type="GO" id="GO:0008270">
    <property type="term" value="F:zinc ion binding"/>
    <property type="evidence" value="ECO:0007669"/>
    <property type="project" value="UniProtKB-KW"/>
</dbReference>
<dbReference type="Gene3D" id="2.20.25.240">
    <property type="match status" value="1"/>
</dbReference>
<evidence type="ECO:0000256" key="2">
    <source>
        <dbReference type="ARBA" id="ARBA00022771"/>
    </source>
</evidence>
<evidence type="ECO:0000313" key="5">
    <source>
        <dbReference type="EMBL" id="KAK2188010.1"/>
    </source>
</evidence>
<name>A0AAD9P4V7_RIDPI</name>
<organism evidence="5 6">
    <name type="scientific">Ridgeia piscesae</name>
    <name type="common">Tubeworm</name>
    <dbReference type="NCBI Taxonomy" id="27915"/>
    <lineage>
        <taxon>Eukaryota</taxon>
        <taxon>Metazoa</taxon>
        <taxon>Spiralia</taxon>
        <taxon>Lophotrochozoa</taxon>
        <taxon>Annelida</taxon>
        <taxon>Polychaeta</taxon>
        <taxon>Sedentaria</taxon>
        <taxon>Canalipalpata</taxon>
        <taxon>Sabellida</taxon>
        <taxon>Siboglinidae</taxon>
        <taxon>Ridgeia</taxon>
    </lineage>
</organism>
<gene>
    <name evidence="5" type="ORF">NP493_147g02009</name>
</gene>
<keyword evidence="6" id="KW-1185">Reference proteome</keyword>
<dbReference type="EMBL" id="JAODUO010000147">
    <property type="protein sequence ID" value="KAK2188010.1"/>
    <property type="molecule type" value="Genomic_DNA"/>
</dbReference>
<reference evidence="5" key="1">
    <citation type="journal article" date="2023" name="Mol. Biol. Evol.">
        <title>Third-Generation Sequencing Reveals the Adaptive Role of the Epigenome in Three Deep-Sea Polychaetes.</title>
        <authorList>
            <person name="Perez M."/>
            <person name="Aroh O."/>
            <person name="Sun Y."/>
            <person name="Lan Y."/>
            <person name="Juniper S.K."/>
            <person name="Young C.R."/>
            <person name="Angers B."/>
            <person name="Qian P.Y."/>
        </authorList>
    </citation>
    <scope>NUCLEOTIDE SEQUENCE</scope>
    <source>
        <strain evidence="5">R07B-5</strain>
    </source>
</reference>
<keyword evidence="2" id="KW-0863">Zinc-finger</keyword>
<evidence type="ECO:0000313" key="6">
    <source>
        <dbReference type="Proteomes" id="UP001209878"/>
    </source>
</evidence>
<keyword evidence="3" id="KW-0862">Zinc</keyword>
<feature type="domain" description="FLYWCH-type" evidence="4">
    <location>
        <begin position="5"/>
        <end position="61"/>
    </location>
</feature>
<evidence type="ECO:0000256" key="1">
    <source>
        <dbReference type="ARBA" id="ARBA00022723"/>
    </source>
</evidence>
<evidence type="ECO:0000259" key="4">
    <source>
        <dbReference type="Pfam" id="PF04500"/>
    </source>
</evidence>
<dbReference type="Proteomes" id="UP001209878">
    <property type="component" value="Unassembled WGS sequence"/>
</dbReference>
<keyword evidence="1" id="KW-0479">Metal-binding</keyword>
<dbReference type="InterPro" id="IPR007588">
    <property type="entry name" value="Znf_FLYWCH"/>
</dbReference>
<sequence length="133" mass="15222">MELSTTTRGKAKLLWNGYTKHTEKNDTIRWRCTCRASKHCPASALTDLLPAYPVLKTDHNHCPEPVKLEVVFLKEICLYRIFIGFTKMPCYQNVCYQDVLLPKCLLPKCPITGMSVTKTSITKVSFTEMSVYQ</sequence>